<dbReference type="HOGENOM" id="CLU_036176_4_0_5"/>
<dbReference type="CDD" id="cd13603">
    <property type="entry name" value="PBP2_TRAP_Siap_TeaA_like"/>
    <property type="match status" value="1"/>
</dbReference>
<evidence type="ECO:0000313" key="8">
    <source>
        <dbReference type="Proteomes" id="UP000031521"/>
    </source>
</evidence>
<sequence>MTTNTFSGRRAFLKGSGSLALAALAMPALVGRAQAAQSLTVASLMAPEKPETLIWTRIAEIVEEKMPGAFSFNVVPNAALGAEKEVAQAAKLGSVQASLSTISLMSSWVPETQILDLPFLFRDADHMKAATESEVGDNLKSQLADQGFVVPAFINYGARHLLTKEPISAPGPLRGMNMRTIQSPLHTRLWASYGANPTGIPIVETYNALQTGVVDCMDLTKSAYTGFKLYEVVPCLTETSHIWAGGVIYFSSIFWNGLNDDQKEVLSAAATEGATYFNELMVQDEKSSMEQATAAGGQTIQPTEMDAWVDGAKPVWEDMADIVGGMDRIEMVQSIGA</sequence>
<name>A0A0B5E6W3_9RHOB</name>
<dbReference type="GO" id="GO:0055085">
    <property type="term" value="P:transmembrane transport"/>
    <property type="evidence" value="ECO:0007669"/>
    <property type="project" value="InterPro"/>
</dbReference>
<reference evidence="7 8" key="1">
    <citation type="journal article" date="2014" name="Int. J. Syst. Evol. Microbiol.">
        <title>Celeribacter indicus sp. nov., a polycyclic aromatic hydrocarbon-degrading bacterium from deep-sea sediment and reclassification of Huaishuia halophila as Celeribacter halophilus comb. nov.</title>
        <authorList>
            <person name="Lai Q."/>
            <person name="Cao J."/>
            <person name="Yuan J."/>
            <person name="Li F."/>
            <person name="Shao Z."/>
        </authorList>
    </citation>
    <scope>NUCLEOTIDE SEQUENCE [LARGE SCALE GENOMIC DNA]</scope>
    <source>
        <strain evidence="7">P73</strain>
    </source>
</reference>
<evidence type="ECO:0000256" key="6">
    <source>
        <dbReference type="SAM" id="SignalP"/>
    </source>
</evidence>
<dbReference type="GO" id="GO:0030288">
    <property type="term" value="C:outer membrane-bounded periplasmic space"/>
    <property type="evidence" value="ECO:0007669"/>
    <property type="project" value="InterPro"/>
</dbReference>
<dbReference type="RefSeq" id="WP_043870997.1">
    <property type="nucleotide sequence ID" value="NZ_CP004393.1"/>
</dbReference>
<accession>A0A0B5E6W3</accession>
<dbReference type="AlphaFoldDB" id="A0A0B5E6W3"/>
<dbReference type="Pfam" id="PF03480">
    <property type="entry name" value="DctP"/>
    <property type="match status" value="1"/>
</dbReference>
<dbReference type="PIRSF" id="PIRSF006470">
    <property type="entry name" value="DctB"/>
    <property type="match status" value="1"/>
</dbReference>
<evidence type="ECO:0000256" key="2">
    <source>
        <dbReference type="ARBA" id="ARBA00009023"/>
    </source>
</evidence>
<dbReference type="OrthoDB" id="8673861at2"/>
<dbReference type="NCBIfam" id="NF037995">
    <property type="entry name" value="TRAP_S1"/>
    <property type="match status" value="1"/>
</dbReference>
<organism evidence="7 8">
    <name type="scientific">Celeribacter indicus</name>
    <dbReference type="NCBI Taxonomy" id="1208324"/>
    <lineage>
        <taxon>Bacteria</taxon>
        <taxon>Pseudomonadati</taxon>
        <taxon>Pseudomonadota</taxon>
        <taxon>Alphaproteobacteria</taxon>
        <taxon>Rhodobacterales</taxon>
        <taxon>Roseobacteraceae</taxon>
        <taxon>Celeribacter</taxon>
    </lineage>
</organism>
<evidence type="ECO:0000256" key="3">
    <source>
        <dbReference type="ARBA" id="ARBA00022448"/>
    </source>
</evidence>
<feature type="signal peptide" evidence="6">
    <location>
        <begin position="1"/>
        <end position="35"/>
    </location>
</feature>
<evidence type="ECO:0000313" key="7">
    <source>
        <dbReference type="EMBL" id="AJE48756.1"/>
    </source>
</evidence>
<dbReference type="InterPro" id="IPR004682">
    <property type="entry name" value="TRAP_DctP"/>
</dbReference>
<gene>
    <name evidence="7" type="ORF">P73_4041</name>
</gene>
<feature type="chain" id="PRO_5002115784" evidence="6">
    <location>
        <begin position="36"/>
        <end position="337"/>
    </location>
</feature>
<dbReference type="PROSITE" id="PS51318">
    <property type="entry name" value="TAT"/>
    <property type="match status" value="1"/>
</dbReference>
<dbReference type="EMBL" id="CP004393">
    <property type="protein sequence ID" value="AJE48756.1"/>
    <property type="molecule type" value="Genomic_DNA"/>
</dbReference>
<keyword evidence="3" id="KW-0813">Transport</keyword>
<evidence type="ECO:0000256" key="5">
    <source>
        <dbReference type="ARBA" id="ARBA00022764"/>
    </source>
</evidence>
<keyword evidence="5" id="KW-0574">Periplasm</keyword>
<dbReference type="InterPro" id="IPR038404">
    <property type="entry name" value="TRAP_DctP_sf"/>
</dbReference>
<comment type="subcellular location">
    <subcellularLocation>
        <location evidence="1">Periplasm</location>
    </subcellularLocation>
</comment>
<evidence type="ECO:0000256" key="1">
    <source>
        <dbReference type="ARBA" id="ARBA00004418"/>
    </source>
</evidence>
<dbReference type="InterPro" id="IPR006311">
    <property type="entry name" value="TAT_signal"/>
</dbReference>
<dbReference type="Proteomes" id="UP000031521">
    <property type="component" value="Chromosome"/>
</dbReference>
<proteinExistence type="inferred from homology"/>
<keyword evidence="8" id="KW-1185">Reference proteome</keyword>
<dbReference type="PANTHER" id="PTHR33376">
    <property type="match status" value="1"/>
</dbReference>
<evidence type="ECO:0000256" key="4">
    <source>
        <dbReference type="ARBA" id="ARBA00022729"/>
    </source>
</evidence>
<dbReference type="KEGG" id="cid:P73_4041"/>
<dbReference type="InterPro" id="IPR018389">
    <property type="entry name" value="DctP_fam"/>
</dbReference>
<comment type="similarity">
    <text evidence="2">Belongs to the bacterial solute-binding protein 7 family.</text>
</comment>
<dbReference type="Gene3D" id="3.40.190.170">
    <property type="entry name" value="Bacterial extracellular solute-binding protein, family 7"/>
    <property type="match status" value="1"/>
</dbReference>
<protein>
    <submittedName>
        <fullName evidence="7">ABC transporter substrate binding protein</fullName>
    </submittedName>
</protein>
<dbReference type="STRING" id="1208324.P73_4041"/>
<dbReference type="PANTHER" id="PTHR33376:SF4">
    <property type="entry name" value="SIALIC ACID-BINDING PERIPLASMIC PROTEIN SIAP"/>
    <property type="match status" value="1"/>
</dbReference>
<keyword evidence="4 6" id="KW-0732">Signal</keyword>